<evidence type="ECO:0000256" key="6">
    <source>
        <dbReference type="SAM" id="SignalP"/>
    </source>
</evidence>
<evidence type="ECO:0000259" key="7">
    <source>
        <dbReference type="SMART" id="SM00737"/>
    </source>
</evidence>
<feature type="domain" description="MD-2-related lipid-recognition" evidence="7">
    <location>
        <begin position="24"/>
        <end position="146"/>
    </location>
</feature>
<evidence type="ECO:0000256" key="5">
    <source>
        <dbReference type="ARBA" id="ARBA00023157"/>
    </source>
</evidence>
<evidence type="ECO:0000313" key="8">
    <source>
        <dbReference type="EMBL" id="CAC5363908.1"/>
    </source>
</evidence>
<keyword evidence="9" id="KW-1185">Reference proteome</keyword>
<keyword evidence="5" id="KW-1015">Disulfide bond</keyword>
<sequence>METSTTSLILLVLAGLTVAIDIQFKYCKDGPQNVKKVNINPCDKLPCVFHHGINVTVQVDFVSPASSATLEAEIFGILAGIPIKFNMPNPNGCNDCGITCPIKQNMEYVYSSEFFVMKSYPNIQLAVQWDLRAANEDFLFCFEFPMTIVD</sequence>
<protein>
    <submittedName>
        <fullName evidence="8">NPC2</fullName>
    </submittedName>
</protein>
<feature type="signal peptide" evidence="6">
    <location>
        <begin position="1"/>
        <end position="19"/>
    </location>
</feature>
<gene>
    <name evidence="8" type="ORF">MCOR_5150</name>
</gene>
<organism evidence="8 9">
    <name type="scientific">Mytilus coruscus</name>
    <name type="common">Sea mussel</name>
    <dbReference type="NCBI Taxonomy" id="42192"/>
    <lineage>
        <taxon>Eukaryota</taxon>
        <taxon>Metazoa</taxon>
        <taxon>Spiralia</taxon>
        <taxon>Lophotrochozoa</taxon>
        <taxon>Mollusca</taxon>
        <taxon>Bivalvia</taxon>
        <taxon>Autobranchia</taxon>
        <taxon>Pteriomorphia</taxon>
        <taxon>Mytilida</taxon>
        <taxon>Mytiloidea</taxon>
        <taxon>Mytilidae</taxon>
        <taxon>Mytilinae</taxon>
        <taxon>Mytilus</taxon>
    </lineage>
</organism>
<reference evidence="8 9" key="1">
    <citation type="submission" date="2020-06" db="EMBL/GenBank/DDBJ databases">
        <authorList>
            <person name="Li R."/>
            <person name="Bekaert M."/>
        </authorList>
    </citation>
    <scope>NUCLEOTIDE SEQUENCE [LARGE SCALE GENOMIC DNA]</scope>
    <source>
        <strain evidence="9">wild</strain>
    </source>
</reference>
<dbReference type="Pfam" id="PF02221">
    <property type="entry name" value="E1_DerP2_DerF2"/>
    <property type="match status" value="1"/>
</dbReference>
<proteinExistence type="inferred from homology"/>
<name>A0A6J8AB71_MYTCO</name>
<dbReference type="PANTHER" id="PTHR11306:SF68">
    <property type="entry name" value="NPC INTRACELLULAR CHOLESTEROL TRANSPORTER 2"/>
    <property type="match status" value="1"/>
</dbReference>
<dbReference type="SUPFAM" id="SSF81296">
    <property type="entry name" value="E set domains"/>
    <property type="match status" value="1"/>
</dbReference>
<dbReference type="Gene3D" id="2.60.40.770">
    <property type="match status" value="1"/>
</dbReference>
<dbReference type="GO" id="GO:0032934">
    <property type="term" value="F:sterol binding"/>
    <property type="evidence" value="ECO:0007669"/>
    <property type="project" value="InterPro"/>
</dbReference>
<dbReference type="GO" id="GO:0032367">
    <property type="term" value="P:intracellular cholesterol transport"/>
    <property type="evidence" value="ECO:0007669"/>
    <property type="project" value="InterPro"/>
</dbReference>
<feature type="chain" id="PRO_5026700102" evidence="6">
    <location>
        <begin position="20"/>
        <end position="150"/>
    </location>
</feature>
<dbReference type="CDD" id="cd00916">
    <property type="entry name" value="Npc2_like"/>
    <property type="match status" value="1"/>
</dbReference>
<comment type="subcellular location">
    <subcellularLocation>
        <location evidence="1">Secreted</location>
    </subcellularLocation>
</comment>
<dbReference type="Proteomes" id="UP000507470">
    <property type="component" value="Unassembled WGS sequence"/>
</dbReference>
<keyword evidence="4 6" id="KW-0732">Signal</keyword>
<dbReference type="FunFam" id="2.60.40.770:FF:000001">
    <property type="entry name" value="NPC intracellular cholesterol transporter 2"/>
    <property type="match status" value="1"/>
</dbReference>
<dbReference type="InterPro" id="IPR003172">
    <property type="entry name" value="ML_dom"/>
</dbReference>
<evidence type="ECO:0000256" key="3">
    <source>
        <dbReference type="ARBA" id="ARBA00022525"/>
    </source>
</evidence>
<dbReference type="InterPro" id="IPR039670">
    <property type="entry name" value="NPC2-like"/>
</dbReference>
<dbReference type="InterPro" id="IPR033916">
    <property type="entry name" value="ML_Npc2-like"/>
</dbReference>
<keyword evidence="3" id="KW-0964">Secreted</keyword>
<dbReference type="SMART" id="SM00737">
    <property type="entry name" value="ML"/>
    <property type="match status" value="1"/>
</dbReference>
<dbReference type="AlphaFoldDB" id="A0A6J8AB71"/>
<dbReference type="InterPro" id="IPR014756">
    <property type="entry name" value="Ig_E-set"/>
</dbReference>
<dbReference type="OrthoDB" id="4937502at2759"/>
<accession>A0A6J8AB71</accession>
<evidence type="ECO:0000256" key="1">
    <source>
        <dbReference type="ARBA" id="ARBA00004613"/>
    </source>
</evidence>
<dbReference type="EMBL" id="CACVKT020000927">
    <property type="protein sequence ID" value="CAC5363908.1"/>
    <property type="molecule type" value="Genomic_DNA"/>
</dbReference>
<evidence type="ECO:0000256" key="4">
    <source>
        <dbReference type="ARBA" id="ARBA00022729"/>
    </source>
</evidence>
<comment type="similarity">
    <text evidence="2">Belongs to the NPC2 family.</text>
</comment>
<evidence type="ECO:0000313" key="9">
    <source>
        <dbReference type="Proteomes" id="UP000507470"/>
    </source>
</evidence>
<evidence type="ECO:0000256" key="2">
    <source>
        <dbReference type="ARBA" id="ARBA00006370"/>
    </source>
</evidence>
<dbReference type="GO" id="GO:0005576">
    <property type="term" value="C:extracellular region"/>
    <property type="evidence" value="ECO:0007669"/>
    <property type="project" value="UniProtKB-SubCell"/>
</dbReference>
<dbReference type="PANTHER" id="PTHR11306">
    <property type="entry name" value="NIEMANN PICK TYPE C2 PROTEIN NPC2-RELATED"/>
    <property type="match status" value="1"/>
</dbReference>